<comment type="caution">
    <text evidence="2">The sequence shown here is derived from an EMBL/GenBank/DDBJ whole genome shotgun (WGS) entry which is preliminary data.</text>
</comment>
<dbReference type="EMBL" id="ALBS01000025">
    <property type="protein sequence ID" value="EJT52459.1"/>
    <property type="molecule type" value="Genomic_DNA"/>
</dbReference>
<dbReference type="Proteomes" id="UP000002748">
    <property type="component" value="Unassembled WGS sequence"/>
</dbReference>
<sequence length="200" mass="22270">MQSPARVVEHLHNLPTKRVDVRLPPHQVDLDVLDPLRLRLILALPLLLMAAPPILNSADEAVLEAAALLTLRALRRNGHEGIPSLHTDHDPWIAPRGSPRDHFDELAKRRVPVEVAGLDLIPPSEGGENQVRVRAVDAPADRRQGTEWRSPRAPSRRASKSVRGVDLDHAHIGAVQATEEEERPPPRRECRSRVVEESPQ</sequence>
<dbReference type="KEGG" id="tasa:A1Q1_03975"/>
<dbReference type="AlphaFoldDB" id="J6F5Y4"/>
<protein>
    <submittedName>
        <fullName evidence="2">Uncharacterized protein</fullName>
    </submittedName>
</protein>
<proteinExistence type="predicted"/>
<gene>
    <name evidence="2" type="ORF">A1Q1_03975</name>
</gene>
<dbReference type="GeneID" id="25987488"/>
<feature type="region of interest" description="Disordered" evidence="1">
    <location>
        <begin position="119"/>
        <end position="200"/>
    </location>
</feature>
<organism evidence="2 3">
    <name type="scientific">Trichosporon asahii var. asahii (strain ATCC 90039 / CBS 2479 / JCM 2466 / KCTC 7840 / NBRC 103889/ NCYC 2677 / UAMH 7654)</name>
    <name type="common">Yeast</name>
    <dbReference type="NCBI Taxonomy" id="1186058"/>
    <lineage>
        <taxon>Eukaryota</taxon>
        <taxon>Fungi</taxon>
        <taxon>Dikarya</taxon>
        <taxon>Basidiomycota</taxon>
        <taxon>Agaricomycotina</taxon>
        <taxon>Tremellomycetes</taxon>
        <taxon>Trichosporonales</taxon>
        <taxon>Trichosporonaceae</taxon>
        <taxon>Trichosporon</taxon>
    </lineage>
</organism>
<evidence type="ECO:0000313" key="3">
    <source>
        <dbReference type="Proteomes" id="UP000002748"/>
    </source>
</evidence>
<reference evidence="2 3" key="1">
    <citation type="journal article" date="2012" name="Eukaryot. Cell">
        <title>Draft genome sequence of CBS 2479, the standard type strain of Trichosporon asahii.</title>
        <authorList>
            <person name="Yang R.Y."/>
            <person name="Li H.T."/>
            <person name="Zhu H."/>
            <person name="Zhou G.P."/>
            <person name="Wang M."/>
            <person name="Wang L."/>
        </authorList>
    </citation>
    <scope>NUCLEOTIDE SEQUENCE [LARGE SCALE GENOMIC DNA]</scope>
    <source>
        <strain evidence="3">ATCC 90039 / CBS 2479 / JCM 2466 / KCTC 7840 / NCYC 2677 / UAMH 7654</strain>
    </source>
</reference>
<dbReference type="RefSeq" id="XP_014183826.1">
    <property type="nucleotide sequence ID" value="XM_014328351.1"/>
</dbReference>
<evidence type="ECO:0000313" key="2">
    <source>
        <dbReference type="EMBL" id="EJT52459.1"/>
    </source>
</evidence>
<dbReference type="HOGENOM" id="CLU_1367101_0_0_1"/>
<feature type="compositionally biased region" description="Basic and acidic residues" evidence="1">
    <location>
        <begin position="183"/>
        <end position="200"/>
    </location>
</feature>
<evidence type="ECO:0000256" key="1">
    <source>
        <dbReference type="SAM" id="MobiDB-lite"/>
    </source>
</evidence>
<dbReference type="VEuPathDB" id="FungiDB:A1Q1_03975"/>
<name>J6F5Y4_TRIAS</name>
<accession>J6F5Y4</accession>
<feature type="compositionally biased region" description="Basic and acidic residues" evidence="1">
    <location>
        <begin position="139"/>
        <end position="150"/>
    </location>
</feature>